<dbReference type="InterPro" id="IPR036938">
    <property type="entry name" value="PAP2/HPO_sf"/>
</dbReference>
<feature type="compositionally biased region" description="Low complexity" evidence="1">
    <location>
        <begin position="350"/>
        <end position="364"/>
    </location>
</feature>
<sequence length="373" mass="40076">MEGPVDRAATEGGPPITGTTLSTRPVGPVDLLTLGYLAVVSCLVVVFRDRVDGWLPLLVGFLGYAAAVLALAVAAGRRPGDARLRALRLFVPLLALPFVYLAIGRYVLVLHGRFLDDVVLSWERAALGAHPNLVLDRLASPALTEALMACYFSYYAYFLVPPVVFLARGRLDHLERYVLGLLLALYTCYLGFLVVPVLGPELVLRDEFATPHLVGHVVVPVQRFLMAHGDPVGACFPSSHVAATWTAVLALRRMTPRRVFRWIVAAAVGLTVAVVYSRYHYVGDAVAGLLLAVACHRCATALHSRIRFVPHSPEGSRTNGFAAPGDRERLVCVVTGASEKCTESDPSNGAGPASCASAVPAAARPDPRDRRGR</sequence>
<dbReference type="Pfam" id="PF14378">
    <property type="entry name" value="PAP2_3"/>
    <property type="match status" value="1"/>
</dbReference>
<keyword evidence="2" id="KW-0472">Membrane</keyword>
<name>A0ABT1I114_STRSD</name>
<feature type="transmembrane region" description="Helical" evidence="2">
    <location>
        <begin position="178"/>
        <end position="198"/>
    </location>
</feature>
<feature type="transmembrane region" description="Helical" evidence="2">
    <location>
        <begin position="146"/>
        <end position="166"/>
    </location>
</feature>
<reference evidence="4 5" key="1">
    <citation type="submission" date="2022-06" db="EMBL/GenBank/DDBJ databases">
        <title>Genomic Encyclopedia of Archaeal and Bacterial Type Strains, Phase II (KMG-II): from individual species to whole genera.</title>
        <authorList>
            <person name="Goeker M."/>
        </authorList>
    </citation>
    <scope>NUCLEOTIDE SEQUENCE [LARGE SCALE GENOMIC DNA]</scope>
    <source>
        <strain evidence="4 5">DSM 40477</strain>
    </source>
</reference>
<dbReference type="RefSeq" id="WP_253672336.1">
    <property type="nucleotide sequence ID" value="NZ_JAMTCP010000042.1"/>
</dbReference>
<protein>
    <submittedName>
        <fullName evidence="4">PAP2 superfamily protein</fullName>
    </submittedName>
</protein>
<dbReference type="SUPFAM" id="SSF48317">
    <property type="entry name" value="Acid phosphatase/Vanadium-dependent haloperoxidase"/>
    <property type="match status" value="1"/>
</dbReference>
<feature type="region of interest" description="Disordered" evidence="1">
    <location>
        <begin position="1"/>
        <end position="21"/>
    </location>
</feature>
<organism evidence="4 5">
    <name type="scientific">Streptoalloteichus tenebrarius (strain ATCC 17920 / DSM 40477 / JCM 4838 / CBS 697.72 / NBRC 16177 / NCIMB 11028 / NRRL B-12390 / A12253. 1 / ISP 5477)</name>
    <name type="common">Streptomyces tenebrarius</name>
    <dbReference type="NCBI Taxonomy" id="1933"/>
    <lineage>
        <taxon>Bacteria</taxon>
        <taxon>Bacillati</taxon>
        <taxon>Actinomycetota</taxon>
        <taxon>Actinomycetes</taxon>
        <taxon>Pseudonocardiales</taxon>
        <taxon>Pseudonocardiaceae</taxon>
        <taxon>Streptoalloteichus</taxon>
    </lineage>
</organism>
<gene>
    <name evidence="4" type="ORF">LX15_005203</name>
</gene>
<keyword evidence="2" id="KW-0812">Transmembrane</keyword>
<accession>A0ABT1I114</accession>
<evidence type="ECO:0000256" key="1">
    <source>
        <dbReference type="SAM" id="MobiDB-lite"/>
    </source>
</evidence>
<evidence type="ECO:0000313" key="4">
    <source>
        <dbReference type="EMBL" id="MCP2261477.1"/>
    </source>
</evidence>
<feature type="transmembrane region" description="Helical" evidence="2">
    <location>
        <begin position="29"/>
        <end position="47"/>
    </location>
</feature>
<feature type="region of interest" description="Disordered" evidence="1">
    <location>
        <begin position="340"/>
        <end position="373"/>
    </location>
</feature>
<keyword evidence="5" id="KW-1185">Reference proteome</keyword>
<keyword evidence="2" id="KW-1133">Transmembrane helix</keyword>
<feature type="transmembrane region" description="Helical" evidence="2">
    <location>
        <begin position="86"/>
        <end position="108"/>
    </location>
</feature>
<evidence type="ECO:0000313" key="5">
    <source>
        <dbReference type="Proteomes" id="UP001205311"/>
    </source>
</evidence>
<dbReference type="Gene3D" id="1.20.144.10">
    <property type="entry name" value="Phosphatidic acid phosphatase type 2/haloperoxidase"/>
    <property type="match status" value="1"/>
</dbReference>
<feature type="transmembrane region" description="Helical" evidence="2">
    <location>
        <begin position="53"/>
        <end position="74"/>
    </location>
</feature>
<comment type="caution">
    <text evidence="4">The sequence shown here is derived from an EMBL/GenBank/DDBJ whole genome shotgun (WGS) entry which is preliminary data.</text>
</comment>
<dbReference type="InterPro" id="IPR026841">
    <property type="entry name" value="Aur1/Ipt1"/>
</dbReference>
<evidence type="ECO:0000256" key="2">
    <source>
        <dbReference type="SAM" id="Phobius"/>
    </source>
</evidence>
<evidence type="ECO:0000259" key="3">
    <source>
        <dbReference type="Pfam" id="PF14378"/>
    </source>
</evidence>
<dbReference type="Proteomes" id="UP001205311">
    <property type="component" value="Unassembled WGS sequence"/>
</dbReference>
<dbReference type="EMBL" id="JAMTCP010000042">
    <property type="protein sequence ID" value="MCP2261477.1"/>
    <property type="molecule type" value="Genomic_DNA"/>
</dbReference>
<feature type="transmembrane region" description="Helical" evidence="2">
    <location>
        <begin position="259"/>
        <end position="279"/>
    </location>
</feature>
<proteinExistence type="predicted"/>
<feature type="domain" description="Inositolphosphotransferase Aur1/Ipt1" evidence="3">
    <location>
        <begin position="121"/>
        <end position="296"/>
    </location>
</feature>